<dbReference type="InterPro" id="IPR041577">
    <property type="entry name" value="RT_RNaseH_2"/>
</dbReference>
<dbReference type="InterPro" id="IPR000477">
    <property type="entry name" value="RT_dom"/>
</dbReference>
<feature type="non-terminal residue" evidence="4">
    <location>
        <position position="1"/>
    </location>
</feature>
<accession>A0A371I4K3</accession>
<dbReference type="Gene3D" id="3.30.70.270">
    <property type="match status" value="1"/>
</dbReference>
<dbReference type="EMBL" id="QJKJ01000948">
    <property type="protein sequence ID" value="RDY09904.1"/>
    <property type="molecule type" value="Genomic_DNA"/>
</dbReference>
<dbReference type="InterPro" id="IPR043128">
    <property type="entry name" value="Rev_trsase/Diguanyl_cyclase"/>
</dbReference>
<keyword evidence="5" id="KW-1185">Reference proteome</keyword>
<dbReference type="PANTHER" id="PTHR24559">
    <property type="entry name" value="TRANSPOSON TY3-I GAG-POL POLYPROTEIN"/>
    <property type="match status" value="1"/>
</dbReference>
<comment type="caution">
    <text evidence="4">The sequence shown here is derived from an EMBL/GenBank/DDBJ whole genome shotgun (WGS) entry which is preliminary data.</text>
</comment>
<dbReference type="InterPro" id="IPR053134">
    <property type="entry name" value="RNA-dir_DNA_polymerase"/>
</dbReference>
<evidence type="ECO:0000256" key="1">
    <source>
        <dbReference type="SAM" id="MobiDB-lite"/>
    </source>
</evidence>
<evidence type="ECO:0000259" key="3">
    <source>
        <dbReference type="Pfam" id="PF17919"/>
    </source>
</evidence>
<dbReference type="AlphaFoldDB" id="A0A371I4K3"/>
<evidence type="ECO:0000313" key="5">
    <source>
        <dbReference type="Proteomes" id="UP000257109"/>
    </source>
</evidence>
<dbReference type="CDD" id="cd01647">
    <property type="entry name" value="RT_LTR"/>
    <property type="match status" value="1"/>
</dbReference>
<dbReference type="Proteomes" id="UP000257109">
    <property type="component" value="Unassembled WGS sequence"/>
</dbReference>
<dbReference type="PANTHER" id="PTHR24559:SF457">
    <property type="entry name" value="RNA-DIRECTED DNA POLYMERASE HOMOLOG"/>
    <property type="match status" value="1"/>
</dbReference>
<evidence type="ECO:0000313" key="4">
    <source>
        <dbReference type="EMBL" id="RDY09904.1"/>
    </source>
</evidence>
<evidence type="ECO:0000259" key="2">
    <source>
        <dbReference type="Pfam" id="PF00078"/>
    </source>
</evidence>
<dbReference type="Gene3D" id="3.10.10.10">
    <property type="entry name" value="HIV Type 1 Reverse Transcriptase, subunit A, domain 1"/>
    <property type="match status" value="1"/>
</dbReference>
<proteinExistence type="predicted"/>
<sequence length="185" mass="21267">MAPEDKEKTTFITTWETFCYKVMPFGLKNVGATYQRAMVTLFHDIMHKEVEVYVDDMIAKSKTPGNHINDLRKLFERLRKYRLRLNPSKCTFGVRTGNPIFKLLWKNQKMEWNQECQEAFEKVKQYLESPPVLVPTVLGKSLILYLTVLKESVGGILGQRDAPGKSRPSIASTRNSQNVSKGTQH</sequence>
<organism evidence="4 5">
    <name type="scientific">Mucuna pruriens</name>
    <name type="common">Velvet bean</name>
    <name type="synonym">Dolichos pruriens</name>
    <dbReference type="NCBI Taxonomy" id="157652"/>
    <lineage>
        <taxon>Eukaryota</taxon>
        <taxon>Viridiplantae</taxon>
        <taxon>Streptophyta</taxon>
        <taxon>Embryophyta</taxon>
        <taxon>Tracheophyta</taxon>
        <taxon>Spermatophyta</taxon>
        <taxon>Magnoliopsida</taxon>
        <taxon>eudicotyledons</taxon>
        <taxon>Gunneridae</taxon>
        <taxon>Pentapetalae</taxon>
        <taxon>rosids</taxon>
        <taxon>fabids</taxon>
        <taxon>Fabales</taxon>
        <taxon>Fabaceae</taxon>
        <taxon>Papilionoideae</taxon>
        <taxon>50 kb inversion clade</taxon>
        <taxon>NPAAA clade</taxon>
        <taxon>indigoferoid/millettioid clade</taxon>
        <taxon>Phaseoleae</taxon>
        <taxon>Mucuna</taxon>
    </lineage>
</organism>
<dbReference type="Pfam" id="PF00078">
    <property type="entry name" value="RVT_1"/>
    <property type="match status" value="1"/>
</dbReference>
<feature type="domain" description="Reverse transcriptase/retrotransposon-derived protein RNase H-like" evidence="3">
    <location>
        <begin position="112"/>
        <end position="168"/>
    </location>
</feature>
<dbReference type="InterPro" id="IPR043502">
    <property type="entry name" value="DNA/RNA_pol_sf"/>
</dbReference>
<dbReference type="Pfam" id="PF17919">
    <property type="entry name" value="RT_RNaseH_2"/>
    <property type="match status" value="1"/>
</dbReference>
<protein>
    <submittedName>
        <fullName evidence="4">Retrovirus-related Pol polyprotein from transposon 17.6</fullName>
    </submittedName>
</protein>
<feature type="compositionally biased region" description="Polar residues" evidence="1">
    <location>
        <begin position="169"/>
        <end position="185"/>
    </location>
</feature>
<reference evidence="4" key="1">
    <citation type="submission" date="2018-05" db="EMBL/GenBank/DDBJ databases">
        <title>Draft genome of Mucuna pruriens seed.</title>
        <authorList>
            <person name="Nnadi N.E."/>
            <person name="Vos R."/>
            <person name="Hasami M.H."/>
            <person name="Devisetty U.K."/>
            <person name="Aguiy J.C."/>
        </authorList>
    </citation>
    <scope>NUCLEOTIDE SEQUENCE [LARGE SCALE GENOMIC DNA]</scope>
    <source>
        <strain evidence="4">JCA_2017</strain>
    </source>
</reference>
<name>A0A371I4K3_MUCPR</name>
<feature type="region of interest" description="Disordered" evidence="1">
    <location>
        <begin position="157"/>
        <end position="185"/>
    </location>
</feature>
<dbReference type="SUPFAM" id="SSF56672">
    <property type="entry name" value="DNA/RNA polymerases"/>
    <property type="match status" value="1"/>
</dbReference>
<gene>
    <name evidence="4" type="primary">pol</name>
    <name evidence="4" type="ORF">CR513_05653</name>
</gene>
<feature type="domain" description="Reverse transcriptase" evidence="2">
    <location>
        <begin position="4"/>
        <end position="94"/>
    </location>
</feature>
<dbReference type="OrthoDB" id="1001368at2759"/>